<dbReference type="Gene3D" id="3.40.50.300">
    <property type="entry name" value="P-loop containing nucleotide triphosphate hydrolases"/>
    <property type="match status" value="1"/>
</dbReference>
<evidence type="ECO:0000313" key="5">
    <source>
        <dbReference type="Proteomes" id="UP000003953"/>
    </source>
</evidence>
<reference evidence="5" key="1">
    <citation type="journal article" date="2014" name="Genome Announc.">
        <title>Draft genome sequences of six enterohepatic helicobacter species isolated from humans and one from rhesus macaques.</title>
        <authorList>
            <person name="Shen Z."/>
            <person name="Sheh A."/>
            <person name="Young S.K."/>
            <person name="Abouelliel A."/>
            <person name="Ward D.V."/>
            <person name="Earl A.M."/>
            <person name="Fox J.G."/>
        </authorList>
    </citation>
    <scope>NUCLEOTIDE SEQUENCE [LARGE SCALE GENOMIC DNA]</scope>
    <source>
        <strain evidence="5">MIT 98-5489</strain>
    </source>
</reference>
<organism evidence="4 5">
    <name type="scientific">Helicobacter pullorum MIT 98-5489</name>
    <dbReference type="NCBI Taxonomy" id="537972"/>
    <lineage>
        <taxon>Bacteria</taxon>
        <taxon>Pseudomonadati</taxon>
        <taxon>Campylobacterota</taxon>
        <taxon>Epsilonproteobacteria</taxon>
        <taxon>Campylobacterales</taxon>
        <taxon>Helicobacteraceae</taxon>
        <taxon>Helicobacter</taxon>
    </lineage>
</organism>
<keyword evidence="5" id="KW-1185">Reference proteome</keyword>
<dbReference type="AlphaFoldDB" id="C5F105"/>
<proteinExistence type="predicted"/>
<dbReference type="eggNOG" id="COG0457">
    <property type="taxonomic scope" value="Bacteria"/>
</dbReference>
<dbReference type="RefSeq" id="WP_005022490.1">
    <property type="nucleotide sequence ID" value="NZ_DS990444.1"/>
</dbReference>
<sequence>MKPNFLIGGTAAGGTSFLYELLIQHPEIYLPYERIPEPHYYYKSWEYKKGLQWYLERYFSEVPKNKIAVGERSSSYLYGGRKIASRIAKDFPNMKFIFMLRNPIQRAWANYRFTALQGLETLSFEEAIKHEKQRVSEAKGIWKEIQPYDYTGRGFYARQLREFLEFFPKEQILCVKSEELSNDNLEPLYEIYRFLGLHNQSFVPTPSPCYTSLSVIDVKKQKELRDYFGENFAFLINSIRNEEIKVQKGGQEKYAALIKNIKSDKELMPKQCFSVLLEIFKEDMEELKGMVNFSIDDWGGGTNIDK</sequence>
<keyword evidence="2" id="KW-0325">Glycoprotein</keyword>
<dbReference type="InterPro" id="IPR000863">
    <property type="entry name" value="Sulfotransferase_dom"/>
</dbReference>
<gene>
    <name evidence="4" type="ORF">HPMG_01366</name>
</gene>
<dbReference type="Proteomes" id="UP000003953">
    <property type="component" value="Unassembled WGS sequence"/>
</dbReference>
<accession>C5F105</accession>
<dbReference type="GO" id="GO:0008146">
    <property type="term" value="F:sulfotransferase activity"/>
    <property type="evidence" value="ECO:0007669"/>
    <property type="project" value="InterPro"/>
</dbReference>
<name>C5F105_9HELI</name>
<evidence type="ECO:0000256" key="1">
    <source>
        <dbReference type="ARBA" id="ARBA00022679"/>
    </source>
</evidence>
<evidence type="ECO:0000256" key="2">
    <source>
        <dbReference type="ARBA" id="ARBA00023180"/>
    </source>
</evidence>
<feature type="domain" description="Sulfotransferase" evidence="3">
    <location>
        <begin position="3"/>
        <end position="198"/>
    </location>
</feature>
<dbReference type="EMBL" id="DS990444">
    <property type="protein sequence ID" value="EEQ63909.1"/>
    <property type="molecule type" value="Genomic_DNA"/>
</dbReference>
<dbReference type="PANTHER" id="PTHR10605">
    <property type="entry name" value="HEPARAN SULFATE SULFOTRANSFERASE"/>
    <property type="match status" value="1"/>
</dbReference>
<evidence type="ECO:0000313" key="4">
    <source>
        <dbReference type="EMBL" id="EEQ63909.1"/>
    </source>
</evidence>
<dbReference type="HOGENOM" id="CLU_017703_1_0_7"/>
<protein>
    <submittedName>
        <fullName evidence="4">Sulfotransferase domain protein</fullName>
    </submittedName>
</protein>
<dbReference type="Pfam" id="PF00685">
    <property type="entry name" value="Sulfotransfer_1"/>
    <property type="match status" value="1"/>
</dbReference>
<evidence type="ECO:0000259" key="3">
    <source>
        <dbReference type="Pfam" id="PF00685"/>
    </source>
</evidence>
<dbReference type="PANTHER" id="PTHR10605:SF56">
    <property type="entry name" value="BIFUNCTIONAL HEPARAN SULFATE N-DEACETYLASE_N-SULFOTRANSFERASE"/>
    <property type="match status" value="1"/>
</dbReference>
<dbReference type="SUPFAM" id="SSF52540">
    <property type="entry name" value="P-loop containing nucleoside triphosphate hydrolases"/>
    <property type="match status" value="1"/>
</dbReference>
<keyword evidence="1 4" id="KW-0808">Transferase</keyword>
<dbReference type="InterPro" id="IPR037359">
    <property type="entry name" value="NST/OST"/>
</dbReference>
<dbReference type="InterPro" id="IPR027417">
    <property type="entry name" value="P-loop_NTPase"/>
</dbReference>